<reference evidence="2" key="1">
    <citation type="submission" date="2016-09" db="EMBL/GenBank/DDBJ databases">
        <authorList>
            <person name="Lysoe E."/>
        </authorList>
    </citation>
    <scope>NUCLEOTIDE SEQUENCE [LARGE SCALE GENOMIC DNA]</scope>
    <source>
        <strain evidence="2">LJ96T</strain>
    </source>
</reference>
<dbReference type="RefSeq" id="WP_046968160.1">
    <property type="nucleotide sequence ID" value="NZ_CP017480.1"/>
</dbReference>
<protein>
    <submittedName>
        <fullName evidence="1">Uncharacterized protein</fullName>
    </submittedName>
</protein>
<dbReference type="KEGG" id="lrz:BJI69_03835"/>
<dbReference type="EMBL" id="CP017480">
    <property type="protein sequence ID" value="APG03120.1"/>
    <property type="molecule type" value="Genomic_DNA"/>
</dbReference>
<dbReference type="Proteomes" id="UP000182987">
    <property type="component" value="Chromosome"/>
</dbReference>
<organism evidence="1 2">
    <name type="scientific">Luteibacter rhizovicinus DSM 16549</name>
    <dbReference type="NCBI Taxonomy" id="1440763"/>
    <lineage>
        <taxon>Bacteria</taxon>
        <taxon>Pseudomonadati</taxon>
        <taxon>Pseudomonadota</taxon>
        <taxon>Gammaproteobacteria</taxon>
        <taxon>Lysobacterales</taxon>
        <taxon>Rhodanobacteraceae</taxon>
        <taxon>Luteibacter</taxon>
    </lineage>
</organism>
<dbReference type="AlphaFoldDB" id="A0A0G9HA38"/>
<gene>
    <name evidence="1" type="ORF">BJI69_03835</name>
</gene>
<dbReference type="OrthoDB" id="5959164at2"/>
<accession>A0A0G9HA38</accession>
<proteinExistence type="predicted"/>
<dbReference type="STRING" id="1440763.BJI69_03835"/>
<dbReference type="PATRIC" id="fig|1440763.5.peg.2456"/>
<keyword evidence="2" id="KW-1185">Reference proteome</keyword>
<evidence type="ECO:0000313" key="2">
    <source>
        <dbReference type="Proteomes" id="UP000182987"/>
    </source>
</evidence>
<evidence type="ECO:0000313" key="1">
    <source>
        <dbReference type="EMBL" id="APG03120.1"/>
    </source>
</evidence>
<name>A0A0G9HA38_9GAMM</name>
<sequence length="66" mass="6844">MCVTTKSIAMLVGLVLALAGGRAQGPGQPSFDTVAATHRNDVGSTDPCGPHRPMVAICRMLRPVRG</sequence>